<dbReference type="PROSITE" id="PS50893">
    <property type="entry name" value="ABC_TRANSPORTER_2"/>
    <property type="match status" value="1"/>
</dbReference>
<keyword evidence="1" id="KW-0813">Transport</keyword>
<dbReference type="PROSITE" id="PS00211">
    <property type="entry name" value="ABC_TRANSPORTER_1"/>
    <property type="match status" value="1"/>
</dbReference>
<dbReference type="SUPFAM" id="SSF50331">
    <property type="entry name" value="MOP-like"/>
    <property type="match status" value="1"/>
</dbReference>
<name>A0ABQ6K2P6_9MICO</name>
<evidence type="ECO:0000313" key="5">
    <source>
        <dbReference type="EMBL" id="GMA94905.1"/>
    </source>
</evidence>
<dbReference type="InterPro" id="IPR017871">
    <property type="entry name" value="ABC_transporter-like_CS"/>
</dbReference>
<dbReference type="InterPro" id="IPR008995">
    <property type="entry name" value="Mo/tungstate-bd_C_term_dom"/>
</dbReference>
<dbReference type="Gene3D" id="3.40.50.300">
    <property type="entry name" value="P-loop containing nucleotide triphosphate hydrolases"/>
    <property type="match status" value="1"/>
</dbReference>
<accession>A0ABQ6K2P6</accession>
<evidence type="ECO:0000256" key="2">
    <source>
        <dbReference type="ARBA" id="ARBA00022741"/>
    </source>
</evidence>
<dbReference type="InterPro" id="IPR003593">
    <property type="entry name" value="AAA+_ATPase"/>
</dbReference>
<evidence type="ECO:0000256" key="1">
    <source>
        <dbReference type="ARBA" id="ARBA00022448"/>
    </source>
</evidence>
<dbReference type="SUPFAM" id="SSF52540">
    <property type="entry name" value="P-loop containing nucleoside triphosphate hydrolases"/>
    <property type="match status" value="1"/>
</dbReference>
<evidence type="ECO:0000313" key="6">
    <source>
        <dbReference type="Proteomes" id="UP001157034"/>
    </source>
</evidence>
<proteinExistence type="predicted"/>
<gene>
    <name evidence="5" type="primary">potA</name>
    <name evidence="5" type="ORF">GCM10025881_17290</name>
</gene>
<reference evidence="6" key="1">
    <citation type="journal article" date="2019" name="Int. J. Syst. Evol. Microbiol.">
        <title>The Global Catalogue of Microorganisms (GCM) 10K type strain sequencing project: providing services to taxonomists for standard genome sequencing and annotation.</title>
        <authorList>
            <consortium name="The Broad Institute Genomics Platform"/>
            <consortium name="The Broad Institute Genome Sequencing Center for Infectious Disease"/>
            <person name="Wu L."/>
            <person name="Ma J."/>
        </authorList>
    </citation>
    <scope>NUCLEOTIDE SEQUENCE [LARGE SCALE GENOMIC DNA]</scope>
    <source>
        <strain evidence="6">NBRC 108894</strain>
    </source>
</reference>
<dbReference type="InterPro" id="IPR003439">
    <property type="entry name" value="ABC_transporter-like_ATP-bd"/>
</dbReference>
<dbReference type="PANTHER" id="PTHR42781">
    <property type="entry name" value="SPERMIDINE/PUTRESCINE IMPORT ATP-BINDING PROTEIN POTA"/>
    <property type="match status" value="1"/>
</dbReference>
<comment type="caution">
    <text evidence="5">The sequence shown here is derived from an EMBL/GenBank/DDBJ whole genome shotgun (WGS) entry which is preliminary data.</text>
</comment>
<evidence type="ECO:0000256" key="3">
    <source>
        <dbReference type="ARBA" id="ARBA00022840"/>
    </source>
</evidence>
<sequence>MSELTVTQVAKTFNGAAALLPLDLSVADGTFCIMLGSSGSGKSTLLRIIAGLEEPDTGSIRIGARDVSKLPVEKRNIGFVFQNYALFPHLSVLSNVMYGLRARRAPRAGAKRKAEEMLGLVGLAGFETRSPAQLSGGQQQRVALARALVTSPELLLLDEPLSALDRKIRGEMQRELKRIHRETGLTTVMVTHDQEEAMDLGDQVMMLDRGAVQQDDSPEAMYREPGNRFVAQFLGGQLLGRGVVRASGGAPRVEVGSLSVRAAQDDLADGAAVDVLVMAESVRIVGDGSADAFPGTLASLSFFGPFARAEITAGELTVPVTMLSQEAEALRVGDGVRFTIAPEGLHAFASDLERIE</sequence>
<dbReference type="SMART" id="SM00382">
    <property type="entry name" value="AAA"/>
    <property type="match status" value="1"/>
</dbReference>
<keyword evidence="3 5" id="KW-0067">ATP-binding</keyword>
<dbReference type="EMBL" id="BSVB01000001">
    <property type="protein sequence ID" value="GMA94905.1"/>
    <property type="molecule type" value="Genomic_DNA"/>
</dbReference>
<dbReference type="Pfam" id="PF08402">
    <property type="entry name" value="TOBE_2"/>
    <property type="match status" value="1"/>
</dbReference>
<keyword evidence="2" id="KW-0547">Nucleotide-binding</keyword>
<dbReference type="InterPro" id="IPR027417">
    <property type="entry name" value="P-loop_NTPase"/>
</dbReference>
<dbReference type="PANTHER" id="PTHR42781:SF4">
    <property type="entry name" value="SPERMIDINE_PUTRESCINE IMPORT ATP-BINDING PROTEIN POTA"/>
    <property type="match status" value="1"/>
</dbReference>
<protein>
    <submittedName>
        <fullName evidence="5">Spermidine/putrescine import ATP-binding protein PotA</fullName>
    </submittedName>
</protein>
<dbReference type="Pfam" id="PF00005">
    <property type="entry name" value="ABC_tran"/>
    <property type="match status" value="1"/>
</dbReference>
<evidence type="ECO:0000259" key="4">
    <source>
        <dbReference type="PROSITE" id="PS50893"/>
    </source>
</evidence>
<dbReference type="InterPro" id="IPR013611">
    <property type="entry name" value="Transp-assoc_OB_typ2"/>
</dbReference>
<organism evidence="5 6">
    <name type="scientific">Pseudolysinimonas kribbensis</name>
    <dbReference type="NCBI Taxonomy" id="433641"/>
    <lineage>
        <taxon>Bacteria</taxon>
        <taxon>Bacillati</taxon>
        <taxon>Actinomycetota</taxon>
        <taxon>Actinomycetes</taxon>
        <taxon>Micrococcales</taxon>
        <taxon>Microbacteriaceae</taxon>
        <taxon>Pseudolysinimonas</taxon>
    </lineage>
</organism>
<dbReference type="InterPro" id="IPR050093">
    <property type="entry name" value="ABC_SmlMolc_Importer"/>
</dbReference>
<keyword evidence="6" id="KW-1185">Reference proteome</keyword>
<dbReference type="GO" id="GO:0005524">
    <property type="term" value="F:ATP binding"/>
    <property type="evidence" value="ECO:0007669"/>
    <property type="project" value="UniProtKB-KW"/>
</dbReference>
<dbReference type="Proteomes" id="UP001157034">
    <property type="component" value="Unassembled WGS sequence"/>
</dbReference>
<feature type="domain" description="ABC transporter" evidence="4">
    <location>
        <begin position="4"/>
        <end position="234"/>
    </location>
</feature>